<dbReference type="PANTHER" id="PTHR36984:SF1">
    <property type="entry name" value="CRISPR-ASSOCIATED ENDORIBONUCLEASE CAS6 1"/>
    <property type="match status" value="1"/>
</dbReference>
<comment type="similarity">
    <text evidence="1">Belongs to the CRISPR-associated protein Cas6/Cse3/CasE family.</text>
</comment>
<protein>
    <recommendedName>
        <fullName evidence="4">CRISPR associated protein Cas6 C-terminal domain-containing protein</fullName>
    </recommendedName>
</protein>
<organism evidence="5 6">
    <name type="scientific">Candidatus Brocadia sinica JPN1</name>
    <dbReference type="NCBI Taxonomy" id="1197129"/>
    <lineage>
        <taxon>Bacteria</taxon>
        <taxon>Pseudomonadati</taxon>
        <taxon>Planctomycetota</taxon>
        <taxon>Candidatus Brocadiia</taxon>
        <taxon>Candidatus Brocadiales</taxon>
        <taxon>Candidatus Brocadiaceae</taxon>
        <taxon>Candidatus Brocadia</taxon>
    </lineage>
</organism>
<name>A0ABQ0JSZ6_9BACT</name>
<dbReference type="Gene3D" id="3.30.70.1900">
    <property type="match status" value="1"/>
</dbReference>
<dbReference type="Proteomes" id="UP000032309">
    <property type="component" value="Unassembled WGS sequence"/>
</dbReference>
<evidence type="ECO:0000256" key="1">
    <source>
        <dbReference type="ARBA" id="ARBA00005937"/>
    </source>
</evidence>
<evidence type="ECO:0000313" key="6">
    <source>
        <dbReference type="Proteomes" id="UP000032309"/>
    </source>
</evidence>
<accession>A0ABQ0JSZ6</accession>
<dbReference type="Gene3D" id="3.30.70.1890">
    <property type="match status" value="1"/>
</dbReference>
<evidence type="ECO:0000256" key="3">
    <source>
        <dbReference type="ARBA" id="ARBA00023118"/>
    </source>
</evidence>
<gene>
    <name evidence="5" type="ORF">BROSI_A0344</name>
</gene>
<proteinExistence type="inferred from homology"/>
<evidence type="ECO:0000256" key="2">
    <source>
        <dbReference type="ARBA" id="ARBA00022884"/>
    </source>
</evidence>
<feature type="domain" description="CRISPR associated protein Cas6 C-terminal" evidence="4">
    <location>
        <begin position="177"/>
        <end position="294"/>
    </location>
</feature>
<evidence type="ECO:0000313" key="5">
    <source>
        <dbReference type="EMBL" id="GAN31840.1"/>
    </source>
</evidence>
<dbReference type="InterPro" id="IPR010156">
    <property type="entry name" value="CRISPR-assoc_prot_Cas6"/>
</dbReference>
<reference evidence="6" key="1">
    <citation type="journal article" date="2015" name="Genome Announc.">
        <title>Draft Genome Sequence of an Anaerobic Ammonium-Oxidizing Bacterium, "Candidatus Brocadia sinica".</title>
        <authorList>
            <person name="Oshiki M."/>
            <person name="Shinyako-Hata K."/>
            <person name="Satoh H."/>
            <person name="Okabe S."/>
        </authorList>
    </citation>
    <scope>NUCLEOTIDE SEQUENCE [LARGE SCALE GENOMIC DNA]</scope>
    <source>
        <strain evidence="6">JPN1</strain>
    </source>
</reference>
<dbReference type="Pfam" id="PF01881">
    <property type="entry name" value="Cas_Cas6_C"/>
    <property type="match status" value="1"/>
</dbReference>
<keyword evidence="2" id="KW-0694">RNA-binding</keyword>
<dbReference type="InterPro" id="IPR045747">
    <property type="entry name" value="CRISPR-assoc_prot_Cas6_N_sf"/>
</dbReference>
<comment type="caution">
    <text evidence="5">The sequence shown here is derived from an EMBL/GenBank/DDBJ whole genome shotgun (WGS) entry which is preliminary data.</text>
</comment>
<dbReference type="EMBL" id="BAFN01000001">
    <property type="protein sequence ID" value="GAN31840.1"/>
    <property type="molecule type" value="Genomic_DNA"/>
</dbReference>
<evidence type="ECO:0000259" key="4">
    <source>
        <dbReference type="Pfam" id="PF01881"/>
    </source>
</evidence>
<dbReference type="CDD" id="cd21140">
    <property type="entry name" value="Cas6_I-like"/>
    <property type="match status" value="1"/>
</dbReference>
<dbReference type="Pfam" id="PF21350">
    <property type="entry name" value="Cas6_I-A"/>
    <property type="match status" value="1"/>
</dbReference>
<keyword evidence="6" id="KW-1185">Reference proteome</keyword>
<dbReference type="RefSeq" id="WP_052561774.1">
    <property type="nucleotide sequence ID" value="NZ_BAFN01000001.1"/>
</dbReference>
<dbReference type="InterPro" id="IPR049435">
    <property type="entry name" value="Cas_Cas6_C"/>
</dbReference>
<dbReference type="PANTHER" id="PTHR36984">
    <property type="entry name" value="CRISPR-ASSOCIATED ENDORIBONUCLEASE CAS6 1"/>
    <property type="match status" value="1"/>
</dbReference>
<sequence>MRIKIILSADKSGIIDFNYQHQLQAIIYEFLSKSNPDYSSWLHEQGYVYKNDKRFKFFVFSGITFHKQIKIISSNCLNGLHGLNCSEGFSFKASQTNPFTFSFQIASPVDKFIQHLIDGIFREGNEITLGRQQVTIHRVETLPDPLNSLNSLNGSSGLSDLNRLNGSIGLNLRPLESPIFIKKPMPYGQHDVFLFPGDEDYKELLNQNLIHKYNTLYGKPFEGEPLKFDFHAIKGKSVKQFTIFKKGLDGSTKPINIKGTLQSFTVTGPKELIRIGLECGFGQNNSMGCGYVEMNRDGQDRQDNFVKTQYLASLKQR</sequence>
<keyword evidence="3" id="KW-0051">Antiviral defense</keyword>
<dbReference type="NCBIfam" id="TIGR01877">
    <property type="entry name" value="cas_cas6"/>
    <property type="match status" value="1"/>
</dbReference>